<dbReference type="Gene3D" id="3.10.180.10">
    <property type="entry name" value="2,3-Dihydroxybiphenyl 1,2-Dioxygenase, domain 1"/>
    <property type="match status" value="1"/>
</dbReference>
<dbReference type="RefSeq" id="WP_205310031.1">
    <property type="nucleotide sequence ID" value="NZ_JAERPS020000001.1"/>
</dbReference>
<dbReference type="SUPFAM" id="SSF54593">
    <property type="entry name" value="Glyoxalase/Bleomycin resistance protein/Dihydroxybiphenyl dioxygenase"/>
    <property type="match status" value="1"/>
</dbReference>
<dbReference type="InterPro" id="IPR029068">
    <property type="entry name" value="Glyas_Bleomycin-R_OHBP_Dase"/>
</dbReference>
<proteinExistence type="predicted"/>
<dbReference type="InterPro" id="IPR004360">
    <property type="entry name" value="Glyas_Fos-R_dOase_dom"/>
</dbReference>
<protein>
    <submittedName>
        <fullName evidence="2">VOC family protein</fullName>
    </submittedName>
</protein>
<accession>A0ABS7X4G3</accession>
<dbReference type="PANTHER" id="PTHR36437">
    <property type="entry name" value="GLYOXALASE/BLEOMYCIN RESISTANCE PROTEIN/DIOXYGENASE"/>
    <property type="match status" value="1"/>
</dbReference>
<sequence>MSEPLKQAEQKTVQQKIGNIALLVSDYDDAIAFYTTKLQFSLVADTDLGGGKRWVEIAPPNSNGSHLLLAKASNAQQQAAVGNQSGGRVFLFLHTNDFWRDYNAMQANGVKFNEKPREESYATVAVFQDLYGNKWDLLQLHSH</sequence>
<dbReference type="PROSITE" id="PS51819">
    <property type="entry name" value="VOC"/>
    <property type="match status" value="1"/>
</dbReference>
<evidence type="ECO:0000259" key="1">
    <source>
        <dbReference type="PROSITE" id="PS51819"/>
    </source>
</evidence>
<evidence type="ECO:0000313" key="2">
    <source>
        <dbReference type="EMBL" id="MBZ9610435.1"/>
    </source>
</evidence>
<dbReference type="InterPro" id="IPR037523">
    <property type="entry name" value="VOC_core"/>
</dbReference>
<reference evidence="2 3" key="2">
    <citation type="submission" date="2021-08" db="EMBL/GenBank/DDBJ databases">
        <title>Rheinheimera aquimaris sp. nov., isolated from seawater of the East Sea in Korea.</title>
        <authorList>
            <person name="Kim K.H."/>
            <person name="Wenting R."/>
            <person name="Kim K.R."/>
            <person name="Jeon C.O."/>
        </authorList>
    </citation>
    <scope>NUCLEOTIDE SEQUENCE [LARGE SCALE GENOMIC DNA]</scope>
    <source>
        <strain evidence="2 3">MA-13</strain>
    </source>
</reference>
<dbReference type="EMBL" id="JAERPS020000001">
    <property type="protein sequence ID" value="MBZ9610435.1"/>
    <property type="molecule type" value="Genomic_DNA"/>
</dbReference>
<dbReference type="Pfam" id="PF00903">
    <property type="entry name" value="Glyoxalase"/>
    <property type="match status" value="1"/>
</dbReference>
<reference evidence="2 3" key="1">
    <citation type="submission" date="2020-12" db="EMBL/GenBank/DDBJ databases">
        <authorList>
            <person name="Ruan W."/>
            <person name="Khan S.A."/>
            <person name="Jeon C.O."/>
        </authorList>
    </citation>
    <scope>NUCLEOTIDE SEQUENCE [LARGE SCALE GENOMIC DNA]</scope>
    <source>
        <strain evidence="2 3">MA-13</strain>
    </source>
</reference>
<gene>
    <name evidence="2" type="ORF">I4W93_002375</name>
</gene>
<keyword evidence="3" id="KW-1185">Reference proteome</keyword>
<dbReference type="PANTHER" id="PTHR36437:SF2">
    <property type="entry name" value="GLYOXALASE_BLEOMYCIN RESISTANCE PROTEIN_DIOXYGENASE"/>
    <property type="match status" value="1"/>
</dbReference>
<feature type="domain" description="VOC" evidence="1">
    <location>
        <begin position="16"/>
        <end position="140"/>
    </location>
</feature>
<name>A0ABS7X4G3_9GAMM</name>
<organism evidence="2 3">
    <name type="scientific">Rheinheimera maricola</name>
    <dbReference type="NCBI Taxonomy" id="2793282"/>
    <lineage>
        <taxon>Bacteria</taxon>
        <taxon>Pseudomonadati</taxon>
        <taxon>Pseudomonadota</taxon>
        <taxon>Gammaproteobacteria</taxon>
        <taxon>Chromatiales</taxon>
        <taxon>Chromatiaceae</taxon>
        <taxon>Rheinheimera</taxon>
    </lineage>
</organism>
<dbReference type="CDD" id="cd07263">
    <property type="entry name" value="VOC_like"/>
    <property type="match status" value="1"/>
</dbReference>
<comment type="caution">
    <text evidence="2">The sequence shown here is derived from an EMBL/GenBank/DDBJ whole genome shotgun (WGS) entry which is preliminary data.</text>
</comment>
<dbReference type="Proteomes" id="UP000663814">
    <property type="component" value="Unassembled WGS sequence"/>
</dbReference>
<evidence type="ECO:0000313" key="3">
    <source>
        <dbReference type="Proteomes" id="UP000663814"/>
    </source>
</evidence>